<accession>A0A6I6GNX1</accession>
<gene>
    <name evidence="2" type="ORF">GLV81_15740</name>
</gene>
<evidence type="ECO:0008006" key="4">
    <source>
        <dbReference type="Google" id="ProtNLM"/>
    </source>
</evidence>
<evidence type="ECO:0000256" key="1">
    <source>
        <dbReference type="SAM" id="SignalP"/>
    </source>
</evidence>
<organism evidence="2 3">
    <name type="scientific">Phnomibacter ginsenosidimutans</name>
    <dbReference type="NCBI Taxonomy" id="2676868"/>
    <lineage>
        <taxon>Bacteria</taxon>
        <taxon>Pseudomonadati</taxon>
        <taxon>Bacteroidota</taxon>
        <taxon>Chitinophagia</taxon>
        <taxon>Chitinophagales</taxon>
        <taxon>Chitinophagaceae</taxon>
        <taxon>Phnomibacter</taxon>
    </lineage>
</organism>
<name>A0A6I6GNX1_9BACT</name>
<evidence type="ECO:0000313" key="3">
    <source>
        <dbReference type="Proteomes" id="UP000426027"/>
    </source>
</evidence>
<feature type="chain" id="PRO_5026011930" description="DUF3078 domain-containing protein" evidence="1">
    <location>
        <begin position="20"/>
        <end position="366"/>
    </location>
</feature>
<dbReference type="KEGG" id="fls:GLV81_15740"/>
<feature type="signal peptide" evidence="1">
    <location>
        <begin position="1"/>
        <end position="19"/>
    </location>
</feature>
<dbReference type="AlphaFoldDB" id="A0A6I6GNX1"/>
<dbReference type="Proteomes" id="UP000426027">
    <property type="component" value="Chromosome"/>
</dbReference>
<evidence type="ECO:0000313" key="2">
    <source>
        <dbReference type="EMBL" id="QGW29368.1"/>
    </source>
</evidence>
<keyword evidence="1" id="KW-0732">Signal</keyword>
<reference evidence="2 3" key="1">
    <citation type="submission" date="2019-11" db="EMBL/GenBank/DDBJ databases">
        <authorList>
            <person name="Im W.T."/>
        </authorList>
    </citation>
    <scope>NUCLEOTIDE SEQUENCE [LARGE SCALE GENOMIC DNA]</scope>
    <source>
        <strain evidence="2 3">SB-02</strain>
    </source>
</reference>
<dbReference type="EMBL" id="CP046566">
    <property type="protein sequence ID" value="QGW29368.1"/>
    <property type="molecule type" value="Genomic_DNA"/>
</dbReference>
<sequence>MKWIVMVVCLCFLSSSLLSQDTLYIKGGEKLPVSTLKLKNGQYRFTYNSGTQKGAVIESLVDSFFQLQPAKKSKKQQDVFEQAASANTAKNWNVNVYLSLGLGNNLSINDPSGLPDKSSLSGDVALDVNANYQPANKRFSATNELHYLLSVQKQSLTRSAHLQIAQDNINTLHDIAWRTGKSSSWNINSVIRISSPLITQFDGNYFSNHTGLGRISGLASPYELTFAPGIKYQPNQAFRFSVSPYSFRVIGVTMTDVLAKGLYITDIDALGNYKTFVFKRLGAEINLWFDKQIKEWLSMQYRISISGNYFEQIAKNGMLDGLLITRFRLIKDLYLTHRVSIQNSFSNAFFKPFLNQNILLSYSKSL</sequence>
<dbReference type="RefSeq" id="WP_157479720.1">
    <property type="nucleotide sequence ID" value="NZ_CP046566.1"/>
</dbReference>
<proteinExistence type="predicted"/>
<keyword evidence="3" id="KW-1185">Reference proteome</keyword>
<protein>
    <recommendedName>
        <fullName evidence="4">DUF3078 domain-containing protein</fullName>
    </recommendedName>
</protein>